<gene>
    <name evidence="8" type="ORF">ACFSFY_01805</name>
</gene>
<feature type="domain" description="SLH" evidence="6">
    <location>
        <begin position="197"/>
        <end position="259"/>
    </location>
</feature>
<protein>
    <submittedName>
        <fullName evidence="8">NlpC/P60 family protein</fullName>
    </submittedName>
</protein>
<keyword evidence="9" id="KW-1185">Reference proteome</keyword>
<evidence type="ECO:0000313" key="9">
    <source>
        <dbReference type="Proteomes" id="UP001597218"/>
    </source>
</evidence>
<evidence type="ECO:0000256" key="5">
    <source>
        <dbReference type="SAM" id="SignalP"/>
    </source>
</evidence>
<dbReference type="Gene3D" id="3.90.1720.10">
    <property type="entry name" value="endopeptidase domain like (from Nostoc punctiforme)"/>
    <property type="match status" value="1"/>
</dbReference>
<dbReference type="InterPro" id="IPR051202">
    <property type="entry name" value="Peptidase_C40"/>
</dbReference>
<name>A0ABW4SBW7_9BACL</name>
<dbReference type="Proteomes" id="UP001597218">
    <property type="component" value="Unassembled WGS sequence"/>
</dbReference>
<evidence type="ECO:0000256" key="3">
    <source>
        <dbReference type="ARBA" id="ARBA00022801"/>
    </source>
</evidence>
<evidence type="ECO:0000256" key="2">
    <source>
        <dbReference type="ARBA" id="ARBA00022670"/>
    </source>
</evidence>
<proteinExistence type="inferred from homology"/>
<dbReference type="InterPro" id="IPR000064">
    <property type="entry name" value="NLP_P60_dom"/>
</dbReference>
<keyword evidence="5" id="KW-0732">Signal</keyword>
<dbReference type="InterPro" id="IPR038765">
    <property type="entry name" value="Papain-like_cys_pep_sf"/>
</dbReference>
<evidence type="ECO:0000313" key="8">
    <source>
        <dbReference type="EMBL" id="MFD1926808.1"/>
    </source>
</evidence>
<dbReference type="Pfam" id="PF00395">
    <property type="entry name" value="SLH"/>
    <property type="match status" value="2"/>
</dbReference>
<sequence length="310" mass="33299">MKRFFYLIIASLIISTAVPTGASASTVTSLISSANNYKGTPYKLGGTTTAGFDCSAYVQRVFKDNGYSVPRDTRSQYATGTPVSKSNLQTGDLVFFNTSGKGVSHVGIYIGASNFIHASTSKGVMISSIYDPYYWGSKYVGARRVQNFTTPVPTPTKTDVATVTKPKAEVVVQPAKPTRADIALTIAEVLDLKATNIQIAFNDVSEDHPQIAAIAAVSEAGIFTGSEGSFKPQDNLTRAELAIVLVEAFGLEGRSDISFADVSESHWAKEYIDILYHNGITVGYADGRFGVEEYVSAGQLKAFINRIVNL</sequence>
<organism evidence="8 9">
    <name type="scientific">Sporosarcina siberiensis</name>
    <dbReference type="NCBI Taxonomy" id="1365606"/>
    <lineage>
        <taxon>Bacteria</taxon>
        <taxon>Bacillati</taxon>
        <taxon>Bacillota</taxon>
        <taxon>Bacilli</taxon>
        <taxon>Bacillales</taxon>
        <taxon>Caryophanaceae</taxon>
        <taxon>Sporosarcina</taxon>
    </lineage>
</organism>
<evidence type="ECO:0000256" key="1">
    <source>
        <dbReference type="ARBA" id="ARBA00007074"/>
    </source>
</evidence>
<keyword evidence="4" id="KW-0788">Thiol protease</keyword>
<evidence type="ECO:0000259" key="6">
    <source>
        <dbReference type="PROSITE" id="PS51272"/>
    </source>
</evidence>
<feature type="domain" description="NlpC/P60" evidence="7">
    <location>
        <begin position="24"/>
        <end position="146"/>
    </location>
</feature>
<feature type="signal peptide" evidence="5">
    <location>
        <begin position="1"/>
        <end position="24"/>
    </location>
</feature>
<dbReference type="PANTHER" id="PTHR47053">
    <property type="entry name" value="MUREIN DD-ENDOPEPTIDASE MEPH-RELATED"/>
    <property type="match status" value="1"/>
</dbReference>
<dbReference type="SUPFAM" id="SSF54001">
    <property type="entry name" value="Cysteine proteinases"/>
    <property type="match status" value="1"/>
</dbReference>
<comment type="similarity">
    <text evidence="1">Belongs to the peptidase C40 family.</text>
</comment>
<evidence type="ECO:0000256" key="4">
    <source>
        <dbReference type="ARBA" id="ARBA00022807"/>
    </source>
</evidence>
<dbReference type="InterPro" id="IPR001119">
    <property type="entry name" value="SLH_dom"/>
</dbReference>
<reference evidence="9" key="1">
    <citation type="journal article" date="2019" name="Int. J. Syst. Evol. Microbiol.">
        <title>The Global Catalogue of Microorganisms (GCM) 10K type strain sequencing project: providing services to taxonomists for standard genome sequencing and annotation.</title>
        <authorList>
            <consortium name="The Broad Institute Genomics Platform"/>
            <consortium name="The Broad Institute Genome Sequencing Center for Infectious Disease"/>
            <person name="Wu L."/>
            <person name="Ma J."/>
        </authorList>
    </citation>
    <scope>NUCLEOTIDE SEQUENCE [LARGE SCALE GENOMIC DNA]</scope>
    <source>
        <strain evidence="9">CGMCC 4.7177</strain>
    </source>
</reference>
<evidence type="ECO:0000259" key="7">
    <source>
        <dbReference type="PROSITE" id="PS51935"/>
    </source>
</evidence>
<keyword evidence="3" id="KW-0378">Hydrolase</keyword>
<dbReference type="Pfam" id="PF00877">
    <property type="entry name" value="NLPC_P60"/>
    <property type="match status" value="1"/>
</dbReference>
<feature type="chain" id="PRO_5047462771" evidence="5">
    <location>
        <begin position="25"/>
        <end position="310"/>
    </location>
</feature>
<dbReference type="RefSeq" id="WP_381535464.1">
    <property type="nucleotide sequence ID" value="NZ_JBHUGI010000004.1"/>
</dbReference>
<accession>A0ABW4SBW7</accession>
<dbReference type="PANTHER" id="PTHR47053:SF1">
    <property type="entry name" value="MUREIN DD-ENDOPEPTIDASE MEPH-RELATED"/>
    <property type="match status" value="1"/>
</dbReference>
<dbReference type="PROSITE" id="PS51272">
    <property type="entry name" value="SLH"/>
    <property type="match status" value="2"/>
</dbReference>
<dbReference type="PROSITE" id="PS51935">
    <property type="entry name" value="NLPC_P60"/>
    <property type="match status" value="1"/>
</dbReference>
<feature type="domain" description="SLH" evidence="6">
    <location>
        <begin position="260"/>
        <end position="310"/>
    </location>
</feature>
<dbReference type="EMBL" id="JBHUGI010000004">
    <property type="protein sequence ID" value="MFD1926808.1"/>
    <property type="molecule type" value="Genomic_DNA"/>
</dbReference>
<comment type="caution">
    <text evidence="8">The sequence shown here is derived from an EMBL/GenBank/DDBJ whole genome shotgun (WGS) entry which is preliminary data.</text>
</comment>
<keyword evidence="2" id="KW-0645">Protease</keyword>